<proteinExistence type="predicted"/>
<organism evidence="1 2">
    <name type="scientific">Candidatus Lumbricidiphila eiseniae</name>
    <dbReference type="NCBI Taxonomy" id="1969409"/>
    <lineage>
        <taxon>Bacteria</taxon>
        <taxon>Bacillati</taxon>
        <taxon>Actinomycetota</taxon>
        <taxon>Actinomycetes</taxon>
        <taxon>Micrococcales</taxon>
        <taxon>Microbacteriaceae</taxon>
        <taxon>Candidatus Lumbricidiphila</taxon>
    </lineage>
</organism>
<accession>A0A2A6FT84</accession>
<evidence type="ECO:0000313" key="1">
    <source>
        <dbReference type="EMBL" id="PDQ35900.1"/>
    </source>
</evidence>
<dbReference type="Proteomes" id="UP000219994">
    <property type="component" value="Unassembled WGS sequence"/>
</dbReference>
<protein>
    <submittedName>
        <fullName evidence="1">Uncharacterized protein</fullName>
    </submittedName>
</protein>
<dbReference type="AlphaFoldDB" id="A0A2A6FT84"/>
<evidence type="ECO:0000313" key="2">
    <source>
        <dbReference type="Proteomes" id="UP000219994"/>
    </source>
</evidence>
<comment type="caution">
    <text evidence="1">The sequence shown here is derived from an EMBL/GenBank/DDBJ whole genome shotgun (WGS) entry which is preliminary data.</text>
</comment>
<sequence>MSSIHNMSASSRLRTPVALGTAIALGVAMFVVAPSGANAVTDTSLVLEASEAVVSESLENIKRSDESLLLEPTTSGSTIGEVRLGEGTVTVPATPEESVILTNPAGHSLGIRLPHPTQTGEATLSDTGTITYPGETTANSVVVGEIGVQMLTTIARADAPTRFSYDLELTNAQRLEATSNGARVVNAQGETELVVTKAWAKDANGHNIPTRYEVTGSTLTQIVEHTSVQNATYPIVADPIWLAPWVLKCLFGLGITMLDIGRALFPGTPASILALLGRGAVACIFGR</sequence>
<reference evidence="2" key="1">
    <citation type="submission" date="2017-03" db="EMBL/GenBank/DDBJ databases">
        <authorList>
            <person name="Lund M.B."/>
        </authorList>
    </citation>
    <scope>NUCLEOTIDE SEQUENCE [LARGE SCALE GENOMIC DNA]</scope>
</reference>
<dbReference type="EMBL" id="NAEP01000025">
    <property type="protein sequence ID" value="PDQ35900.1"/>
    <property type="molecule type" value="Genomic_DNA"/>
</dbReference>
<gene>
    <name evidence="1" type="ORF">B5766_03740</name>
</gene>
<name>A0A2A6FT84_9MICO</name>